<keyword evidence="3" id="KW-1003">Cell membrane</keyword>
<dbReference type="GO" id="GO:0098797">
    <property type="term" value="C:plasma membrane protein complex"/>
    <property type="evidence" value="ECO:0007669"/>
    <property type="project" value="TreeGrafter"/>
</dbReference>
<comment type="caution">
    <text evidence="10">The sequence shown here is derived from an EMBL/GenBank/DDBJ whole genome shotgun (WGS) entry which is preliminary data.</text>
</comment>
<evidence type="ECO:0000313" key="10">
    <source>
        <dbReference type="EMBL" id="MBD3868405.1"/>
    </source>
</evidence>
<feature type="transmembrane region" description="Helical" evidence="7">
    <location>
        <begin position="418"/>
        <end position="438"/>
    </location>
</feature>
<dbReference type="InterPro" id="IPR003838">
    <property type="entry name" value="ABC3_permease_C"/>
</dbReference>
<evidence type="ECO:0000259" key="9">
    <source>
        <dbReference type="Pfam" id="PF12704"/>
    </source>
</evidence>
<feature type="domain" description="ABC3 transporter permease C-terminal" evidence="8">
    <location>
        <begin position="312"/>
        <end position="444"/>
    </location>
</feature>
<comment type="subcellular location">
    <subcellularLocation>
        <location evidence="1">Cell membrane</location>
        <topology evidence="1">Multi-pass membrane protein</topology>
    </subcellularLocation>
</comment>
<keyword evidence="4 7" id="KW-0812">Transmembrane</keyword>
<keyword evidence="6 7" id="KW-0472">Membrane</keyword>
<dbReference type="Pfam" id="PF12704">
    <property type="entry name" value="MacB_PCD"/>
    <property type="match status" value="1"/>
</dbReference>
<dbReference type="InterPro" id="IPR051447">
    <property type="entry name" value="Lipoprotein-release_system"/>
</dbReference>
<dbReference type="AlphaFoldDB" id="A0A8J6Y6Z5"/>
<evidence type="ECO:0000256" key="6">
    <source>
        <dbReference type="ARBA" id="ARBA00023136"/>
    </source>
</evidence>
<dbReference type="PANTHER" id="PTHR30489">
    <property type="entry name" value="LIPOPROTEIN-RELEASING SYSTEM TRANSMEMBRANE PROTEIN LOLE"/>
    <property type="match status" value="1"/>
</dbReference>
<protein>
    <submittedName>
        <fullName evidence="10">ABC transporter permease</fullName>
    </submittedName>
</protein>
<dbReference type="GO" id="GO:0044874">
    <property type="term" value="P:lipoprotein localization to outer membrane"/>
    <property type="evidence" value="ECO:0007669"/>
    <property type="project" value="TreeGrafter"/>
</dbReference>
<name>A0A8J6Y6Z5_9BACT</name>
<reference evidence="10 11" key="1">
    <citation type="submission" date="2020-08" db="EMBL/GenBank/DDBJ databases">
        <title>Acidobacteriota in marine sediments use diverse sulfur dissimilation pathways.</title>
        <authorList>
            <person name="Wasmund K."/>
        </authorList>
    </citation>
    <scope>NUCLEOTIDE SEQUENCE [LARGE SCALE GENOMIC DNA]</scope>
    <source>
        <strain evidence="10">MAG AM4</strain>
    </source>
</reference>
<feature type="transmembrane region" description="Helical" evidence="7">
    <location>
        <begin position="21"/>
        <end position="44"/>
    </location>
</feature>
<evidence type="ECO:0000256" key="7">
    <source>
        <dbReference type="SAM" id="Phobius"/>
    </source>
</evidence>
<evidence type="ECO:0000313" key="11">
    <source>
        <dbReference type="Proteomes" id="UP000648239"/>
    </source>
</evidence>
<dbReference type="EMBL" id="JACXWD010000030">
    <property type="protein sequence ID" value="MBD3868405.1"/>
    <property type="molecule type" value="Genomic_DNA"/>
</dbReference>
<evidence type="ECO:0000256" key="5">
    <source>
        <dbReference type="ARBA" id="ARBA00022989"/>
    </source>
</evidence>
<proteinExistence type="inferred from homology"/>
<feature type="transmembrane region" description="Helical" evidence="7">
    <location>
        <begin position="309"/>
        <end position="333"/>
    </location>
</feature>
<keyword evidence="5 7" id="KW-1133">Transmembrane helix</keyword>
<accession>A0A8J6Y6Z5</accession>
<feature type="transmembrane region" description="Helical" evidence="7">
    <location>
        <begin position="353"/>
        <end position="377"/>
    </location>
</feature>
<dbReference type="Proteomes" id="UP000648239">
    <property type="component" value="Unassembled WGS sequence"/>
</dbReference>
<gene>
    <name evidence="10" type="ORF">IFK94_09795</name>
</gene>
<dbReference type="Pfam" id="PF02687">
    <property type="entry name" value="FtsX"/>
    <property type="match status" value="1"/>
</dbReference>
<sequence>MKMYWLMGWRNIWRNRRRSAITIGAMAFSVTLLVFFFGFMASWMDQMEENVIGMSVGDIQIHHPQYLADQNLYQLVPDAEELLKDLHRDGYAAAARVYGYGLMASDESGKSAGAQFKGISLQHEPTVTLLHRDRNLRDGHFLTGETRLELPETVDTDGAYDDPLAGFDDPLGDNNGYGAKAEPLVVGQVVLGKKLATTLSVGPGDTVNVVTMSADGTMGNELFDVVGVFKNFSELEDRSLALVTRADYQRLFRLPEDQVHEIAIRRPEGSGLQESREVVAAVAGDRGEARTWQDILPAIAEMVTFQRTIMVLFGFLMYIGAGLLIMNSTLMMVFERIHEFGVMKAIGLRPLKILILVLFETFWMCLVAGIAGIAAGVPLTLWVGKVGIDLTSMAPDGFALSGTVFDPVMYARVTTDSVLLPFLMLFATAFVSVLYPAIKAAVIEPVKAIYHI</sequence>
<organism evidence="10 11">
    <name type="scientific">Candidatus Polarisedimenticola svalbardensis</name>
    <dbReference type="NCBI Taxonomy" id="2886004"/>
    <lineage>
        <taxon>Bacteria</taxon>
        <taxon>Pseudomonadati</taxon>
        <taxon>Acidobacteriota</taxon>
        <taxon>Candidatus Polarisedimenticolia</taxon>
        <taxon>Candidatus Polarisedimenticolales</taxon>
        <taxon>Candidatus Polarisedimenticolaceae</taxon>
        <taxon>Candidatus Polarisedimenticola</taxon>
    </lineage>
</organism>
<evidence type="ECO:0000256" key="4">
    <source>
        <dbReference type="ARBA" id="ARBA00022692"/>
    </source>
</evidence>
<evidence type="ECO:0000259" key="8">
    <source>
        <dbReference type="Pfam" id="PF02687"/>
    </source>
</evidence>
<dbReference type="PANTHER" id="PTHR30489:SF0">
    <property type="entry name" value="LIPOPROTEIN-RELEASING SYSTEM TRANSMEMBRANE PROTEIN LOLE"/>
    <property type="match status" value="1"/>
</dbReference>
<evidence type="ECO:0000256" key="2">
    <source>
        <dbReference type="ARBA" id="ARBA00005236"/>
    </source>
</evidence>
<comment type="similarity">
    <text evidence="2">Belongs to the ABC-4 integral membrane protein family. LolC/E subfamily.</text>
</comment>
<evidence type="ECO:0000256" key="3">
    <source>
        <dbReference type="ARBA" id="ARBA00022475"/>
    </source>
</evidence>
<dbReference type="InterPro" id="IPR025857">
    <property type="entry name" value="MacB_PCD"/>
</dbReference>
<feature type="domain" description="MacB-like periplasmic core" evidence="9">
    <location>
        <begin position="19"/>
        <end position="274"/>
    </location>
</feature>
<evidence type="ECO:0000256" key="1">
    <source>
        <dbReference type="ARBA" id="ARBA00004651"/>
    </source>
</evidence>